<dbReference type="NCBIfam" id="TIGR00675">
    <property type="entry name" value="dcm"/>
    <property type="match status" value="1"/>
</dbReference>
<dbReference type="SUPFAM" id="SSF53335">
    <property type="entry name" value="S-adenosyl-L-methionine-dependent methyltransferases"/>
    <property type="match status" value="1"/>
</dbReference>
<keyword evidence="4 6" id="KW-0949">S-adenosyl-L-methionine</keyword>
<dbReference type="InterPro" id="IPR050390">
    <property type="entry name" value="C5-Methyltransferase"/>
</dbReference>
<dbReference type="PROSITE" id="PS51679">
    <property type="entry name" value="SAM_MT_C5"/>
    <property type="match status" value="1"/>
</dbReference>
<dbReference type="GO" id="GO:0003886">
    <property type="term" value="F:DNA (cytosine-5-)-methyltransferase activity"/>
    <property type="evidence" value="ECO:0007669"/>
    <property type="project" value="UniProtKB-EC"/>
</dbReference>
<organism evidence="9 10">
    <name type="scientific">Rubrobacter marinus</name>
    <dbReference type="NCBI Taxonomy" id="2653852"/>
    <lineage>
        <taxon>Bacteria</taxon>
        <taxon>Bacillati</taxon>
        <taxon>Actinomycetota</taxon>
        <taxon>Rubrobacteria</taxon>
        <taxon>Rubrobacterales</taxon>
        <taxon>Rubrobacteraceae</taxon>
        <taxon>Rubrobacter</taxon>
    </lineage>
</organism>
<dbReference type="PANTHER" id="PTHR10629:SF50">
    <property type="entry name" value="DNA (CYTOSINE-5)-METHYLTRANSFERASE CMT3"/>
    <property type="match status" value="1"/>
</dbReference>
<dbReference type="PRINTS" id="PR00105">
    <property type="entry name" value="C5METTRFRASE"/>
</dbReference>
<name>A0A6G8PZH2_9ACTN</name>
<accession>A0A6G8PZH2</accession>
<dbReference type="Proteomes" id="UP000502706">
    <property type="component" value="Chromosome"/>
</dbReference>
<dbReference type="GO" id="GO:0032259">
    <property type="term" value="P:methylation"/>
    <property type="evidence" value="ECO:0007669"/>
    <property type="project" value="UniProtKB-KW"/>
</dbReference>
<dbReference type="EC" id="2.1.1.37" evidence="1"/>
<evidence type="ECO:0000256" key="6">
    <source>
        <dbReference type="PROSITE-ProRule" id="PRU01016"/>
    </source>
</evidence>
<feature type="region of interest" description="Disordered" evidence="8">
    <location>
        <begin position="236"/>
        <end position="282"/>
    </location>
</feature>
<dbReference type="AlphaFoldDB" id="A0A6G8PZH2"/>
<evidence type="ECO:0000256" key="3">
    <source>
        <dbReference type="ARBA" id="ARBA00022679"/>
    </source>
</evidence>
<gene>
    <name evidence="9" type="primary">dcm</name>
    <name evidence="9" type="ORF">GBA65_15115</name>
</gene>
<reference evidence="9 10" key="1">
    <citation type="submission" date="2019-10" db="EMBL/GenBank/DDBJ databases">
        <title>Rubrobacter sp nov SCSIO 52915 isolated from a deep-sea sediment in the South China Sea.</title>
        <authorList>
            <person name="Chen R.W."/>
        </authorList>
    </citation>
    <scope>NUCLEOTIDE SEQUENCE [LARGE SCALE GENOMIC DNA]</scope>
    <source>
        <strain evidence="9 10">SCSIO 52915</strain>
    </source>
</reference>
<sequence>MRFGSLFTGLGGLDLGLEQAGMQCAWQVEVNPYCRRVLEKHWPSVFRRADVKEVDGRELAPVDVVAGGFPCQPVSHAGKGLGEEDPRWLWPEFERILGVVRPRYVVVENVPGLLRRGMGRVLGGLSALGYDAEWETVPAASFGAPHLRYRVVVVAHAHGERGRLEQVLVPGRGAAPHALADGQRGQLSHPHEQHGDRRRHGAGAVRGRRPESTVLRGGEGLVADADRVGLGEGKRHLQAGEPDAHGRGPQVPDADRHGQPQPQGALREERGRARDGGQGDGAVAVGVAHRDRLEEPRILRSAFGLAEGGRWAAEPPVGRVVDGFPGRVEQLKGLGNAVVPAMGRWAGLCILAHAEGRAS</sequence>
<proteinExistence type="inferred from homology"/>
<feature type="compositionally biased region" description="Basic and acidic residues" evidence="8">
    <location>
        <begin position="266"/>
        <end position="277"/>
    </location>
</feature>
<keyword evidence="3 6" id="KW-0808">Transferase</keyword>
<dbReference type="InterPro" id="IPR029063">
    <property type="entry name" value="SAM-dependent_MTases_sf"/>
</dbReference>
<evidence type="ECO:0000256" key="8">
    <source>
        <dbReference type="SAM" id="MobiDB-lite"/>
    </source>
</evidence>
<dbReference type="Gene3D" id="3.40.50.150">
    <property type="entry name" value="Vaccinia Virus protein VP39"/>
    <property type="match status" value="1"/>
</dbReference>
<protein>
    <recommendedName>
        <fullName evidence="1">DNA (cytosine-5-)-methyltransferase</fullName>
        <ecNumber evidence="1">2.1.1.37</ecNumber>
    </recommendedName>
</protein>
<evidence type="ECO:0000256" key="5">
    <source>
        <dbReference type="ARBA" id="ARBA00022747"/>
    </source>
</evidence>
<dbReference type="GO" id="GO:0003677">
    <property type="term" value="F:DNA binding"/>
    <property type="evidence" value="ECO:0007669"/>
    <property type="project" value="TreeGrafter"/>
</dbReference>
<evidence type="ECO:0000313" key="10">
    <source>
        <dbReference type="Proteomes" id="UP000502706"/>
    </source>
</evidence>
<feature type="active site" evidence="6">
    <location>
        <position position="71"/>
    </location>
</feature>
<dbReference type="KEGG" id="rmar:GBA65_15115"/>
<evidence type="ECO:0000256" key="4">
    <source>
        <dbReference type="ARBA" id="ARBA00022691"/>
    </source>
</evidence>
<keyword evidence="5" id="KW-0680">Restriction system</keyword>
<keyword evidence="2 6" id="KW-0489">Methyltransferase</keyword>
<keyword evidence="10" id="KW-1185">Reference proteome</keyword>
<feature type="region of interest" description="Disordered" evidence="8">
    <location>
        <begin position="175"/>
        <end position="220"/>
    </location>
</feature>
<dbReference type="GO" id="GO:0009307">
    <property type="term" value="P:DNA restriction-modification system"/>
    <property type="evidence" value="ECO:0007669"/>
    <property type="project" value="UniProtKB-KW"/>
</dbReference>
<evidence type="ECO:0000313" key="9">
    <source>
        <dbReference type="EMBL" id="QIN79634.1"/>
    </source>
</evidence>
<dbReference type="InterPro" id="IPR001525">
    <property type="entry name" value="C5_MeTfrase"/>
</dbReference>
<comment type="similarity">
    <text evidence="6 7">Belongs to the class I-like SAM-binding methyltransferase superfamily. C5-methyltransferase family.</text>
</comment>
<dbReference type="Pfam" id="PF00145">
    <property type="entry name" value="DNA_methylase"/>
    <property type="match status" value="1"/>
</dbReference>
<dbReference type="GO" id="GO:0044027">
    <property type="term" value="P:negative regulation of gene expression via chromosomal CpG island methylation"/>
    <property type="evidence" value="ECO:0007669"/>
    <property type="project" value="TreeGrafter"/>
</dbReference>
<evidence type="ECO:0000256" key="7">
    <source>
        <dbReference type="RuleBase" id="RU000416"/>
    </source>
</evidence>
<evidence type="ECO:0000256" key="1">
    <source>
        <dbReference type="ARBA" id="ARBA00011975"/>
    </source>
</evidence>
<dbReference type="EMBL" id="CP045121">
    <property type="protein sequence ID" value="QIN79634.1"/>
    <property type="molecule type" value="Genomic_DNA"/>
</dbReference>
<dbReference type="REBASE" id="397960">
    <property type="entry name" value="M.Rsp52915ORF15115P"/>
</dbReference>
<dbReference type="PANTHER" id="PTHR10629">
    <property type="entry name" value="CYTOSINE-SPECIFIC METHYLTRANSFERASE"/>
    <property type="match status" value="1"/>
</dbReference>
<evidence type="ECO:0000256" key="2">
    <source>
        <dbReference type="ARBA" id="ARBA00022603"/>
    </source>
</evidence>